<evidence type="ECO:0000256" key="29">
    <source>
        <dbReference type="ARBA" id="ARBA00048591"/>
    </source>
</evidence>
<comment type="catalytic activity">
    <reaction evidence="31">
        <text>(5S,12S)-dihydroxy-(6E,10E,12E,14Z)-eicosatetraenoate + NADP(+) = 12-oxo-(5S)-hydroxy-(6E,8E,10E,14Z)-eicosatetraenoate + NADPH + H(+)</text>
        <dbReference type="Rhea" id="RHEA:51212"/>
        <dbReference type="ChEBI" id="CHEBI:15378"/>
        <dbReference type="ChEBI" id="CHEBI:57783"/>
        <dbReference type="ChEBI" id="CHEBI:58349"/>
        <dbReference type="ChEBI" id="CHEBI:133974"/>
        <dbReference type="ChEBI" id="CHEBI:133975"/>
    </reaction>
    <physiologicalReaction direction="left-to-right" evidence="31">
        <dbReference type="Rhea" id="RHEA:51213"/>
    </physiologicalReaction>
</comment>
<keyword evidence="10" id="KW-0276">Fatty acid metabolism</keyword>
<evidence type="ECO:0000256" key="10">
    <source>
        <dbReference type="ARBA" id="ARBA00022832"/>
    </source>
</evidence>
<keyword evidence="8" id="KW-0644">Prostaglandin metabolism</keyword>
<dbReference type="PANTHER" id="PTHR43205:SF7">
    <property type="entry name" value="PROSTAGLANDIN REDUCTASE 1"/>
    <property type="match status" value="1"/>
</dbReference>
<gene>
    <name evidence="36" type="ORF">PVAND_013605</name>
</gene>
<sequence>MMRNILKARKFMYVKQFKGFPTISHFELVEEELGELNDGEFLTSAEFLSVDPYQRAMMLNFKPPALMVGGQIAQIIESKNSNFPVGAKVFAQCGWRTHTIIKPEKFAKHELYVLPDFGSFPYSYGLSVLGMPGNTARFGFLEICQPKEGEIVVVTGAAGAVGSIVGQIAKIKGCKVIGFAGSDEKCKWLETELGFDKAINYKSADVEKQLKEAVPDGIDCFFDNVGGKLGHMINEQMRMFGRISICGAISTYNDEEVLIPAFKTFHRRNLKMEGFNVHVRWSNRFMEGIKGNLEWMKEGKIKYEETITEGFENMPNAFIDLFNGKNTGKAIVKVQKNKY</sequence>
<evidence type="ECO:0000256" key="24">
    <source>
        <dbReference type="ARBA" id="ARBA00047878"/>
    </source>
</evidence>
<evidence type="ECO:0000256" key="19">
    <source>
        <dbReference type="ARBA" id="ARBA00033119"/>
    </source>
</evidence>
<comment type="subunit">
    <text evidence="3">Monomer or homodimer.</text>
</comment>
<comment type="subcellular location">
    <subcellularLocation>
        <location evidence="1">Cytoplasm</location>
    </subcellularLocation>
</comment>
<comment type="catalytic activity">
    <reaction evidence="20">
        <text>octanal + NADP(+) = (2E)-octenal + NADPH + H(+)</text>
        <dbReference type="Rhea" id="RHEA:50780"/>
        <dbReference type="ChEBI" id="CHEBI:15378"/>
        <dbReference type="ChEBI" id="CHEBI:17935"/>
        <dbReference type="ChEBI" id="CHEBI:57783"/>
        <dbReference type="ChEBI" id="CHEBI:58349"/>
        <dbReference type="ChEBI" id="CHEBI:61748"/>
    </reaction>
    <physiologicalReaction direction="right-to-left" evidence="20">
        <dbReference type="Rhea" id="RHEA:50782"/>
    </physiologicalReaction>
</comment>
<accession>A0A9J6CPW9</accession>
<evidence type="ECO:0000256" key="6">
    <source>
        <dbReference type="ARBA" id="ARBA00020651"/>
    </source>
</evidence>
<evidence type="ECO:0000256" key="4">
    <source>
        <dbReference type="ARBA" id="ARBA00011981"/>
    </source>
</evidence>
<keyword evidence="7" id="KW-0963">Cytoplasm</keyword>
<comment type="similarity">
    <text evidence="2">Belongs to the NADP-dependent oxidoreductase L4BD family.</text>
</comment>
<keyword evidence="12" id="KW-0007">Acetylation</keyword>
<keyword evidence="11" id="KW-0521">NADP</keyword>
<dbReference type="Proteomes" id="UP001107558">
    <property type="component" value="Chromosome 1"/>
</dbReference>
<keyword evidence="9" id="KW-0597">Phosphoprotein</keyword>
<dbReference type="SUPFAM" id="SSF50129">
    <property type="entry name" value="GroES-like"/>
    <property type="match status" value="2"/>
</dbReference>
<comment type="catalytic activity">
    <reaction evidence="34">
        <text>hexanal + NADP(+) = (E)-hex-2-enal + NADPH + H(+)</text>
        <dbReference type="Rhea" id="RHEA:50776"/>
        <dbReference type="ChEBI" id="CHEBI:15378"/>
        <dbReference type="ChEBI" id="CHEBI:28913"/>
        <dbReference type="ChEBI" id="CHEBI:57783"/>
        <dbReference type="ChEBI" id="CHEBI:58349"/>
        <dbReference type="ChEBI" id="CHEBI:88528"/>
    </reaction>
    <physiologicalReaction direction="right-to-left" evidence="34">
        <dbReference type="Rhea" id="RHEA:50778"/>
    </physiologicalReaction>
</comment>
<evidence type="ECO:0000256" key="33">
    <source>
        <dbReference type="ARBA" id="ARBA00049179"/>
    </source>
</evidence>
<dbReference type="CDD" id="cd08294">
    <property type="entry name" value="leukotriene_B4_DH_like"/>
    <property type="match status" value="1"/>
</dbReference>
<evidence type="ECO:0000256" key="34">
    <source>
        <dbReference type="ARBA" id="ARBA00049368"/>
    </source>
</evidence>
<evidence type="ECO:0000256" key="25">
    <source>
        <dbReference type="ARBA" id="ARBA00047903"/>
    </source>
</evidence>
<comment type="catalytic activity">
    <reaction evidence="32">
        <text>13,14-dihydro-15-oxo-prostaglandin E1 + NADP(+) = 15-oxoprostaglandin E1 + NADPH + H(+)</text>
        <dbReference type="Rhea" id="RHEA:50584"/>
        <dbReference type="ChEBI" id="CHEBI:15378"/>
        <dbReference type="ChEBI" id="CHEBI:57401"/>
        <dbReference type="ChEBI" id="CHEBI:57783"/>
        <dbReference type="ChEBI" id="CHEBI:58349"/>
        <dbReference type="ChEBI" id="CHEBI:133408"/>
    </reaction>
    <physiologicalReaction direction="right-to-left" evidence="32">
        <dbReference type="Rhea" id="RHEA:50586"/>
    </physiologicalReaction>
</comment>
<name>A0A9J6CPW9_POLVA</name>
<evidence type="ECO:0000256" key="7">
    <source>
        <dbReference type="ARBA" id="ARBA00022490"/>
    </source>
</evidence>
<dbReference type="InterPro" id="IPR013149">
    <property type="entry name" value="ADH-like_C"/>
</dbReference>
<comment type="caution">
    <text evidence="36">The sequence shown here is derived from an EMBL/GenBank/DDBJ whole genome shotgun (WGS) entry which is preliminary data.</text>
</comment>
<evidence type="ECO:0000256" key="18">
    <source>
        <dbReference type="ARBA" id="ARBA00032297"/>
    </source>
</evidence>
<evidence type="ECO:0000256" key="13">
    <source>
        <dbReference type="ARBA" id="ARBA00023002"/>
    </source>
</evidence>
<evidence type="ECO:0000313" key="36">
    <source>
        <dbReference type="EMBL" id="KAG5684370.1"/>
    </source>
</evidence>
<dbReference type="EC" id="1.3.1.74" evidence="5"/>
<evidence type="ECO:0000256" key="11">
    <source>
        <dbReference type="ARBA" id="ARBA00022857"/>
    </source>
</evidence>
<dbReference type="GO" id="GO:0005737">
    <property type="term" value="C:cytoplasm"/>
    <property type="evidence" value="ECO:0007669"/>
    <property type="project" value="UniProtKB-SubCell"/>
</dbReference>
<keyword evidence="37" id="KW-1185">Reference proteome</keyword>
<dbReference type="Gene3D" id="3.90.180.10">
    <property type="entry name" value="Medium-chain alcohol dehydrogenases, catalytic domain"/>
    <property type="match status" value="1"/>
</dbReference>
<comment type="catalytic activity">
    <reaction evidence="29">
        <text>20-hydroxy-leukotriene B4 + NADP(+) = 12-oxo-20-hydroxy-leukotriene B4 + NADPH + H(+)</text>
        <dbReference type="Rhea" id="RHEA:51208"/>
        <dbReference type="ChEBI" id="CHEBI:15378"/>
        <dbReference type="ChEBI" id="CHEBI:57460"/>
        <dbReference type="ChEBI" id="CHEBI:57783"/>
        <dbReference type="ChEBI" id="CHEBI:58349"/>
        <dbReference type="ChEBI" id="CHEBI:133346"/>
    </reaction>
    <physiologicalReaction direction="left-to-right" evidence="29">
        <dbReference type="Rhea" id="RHEA:51209"/>
    </physiologicalReaction>
</comment>
<comment type="catalytic activity">
    <reaction evidence="25">
        <text>dodecanal + NADP(+) = (2E)-dodecenal + NADPH + H(+)</text>
        <dbReference type="Rhea" id="RHEA:50784"/>
        <dbReference type="ChEBI" id="CHEBI:15378"/>
        <dbReference type="ChEBI" id="CHEBI:27836"/>
        <dbReference type="ChEBI" id="CHEBI:57783"/>
        <dbReference type="ChEBI" id="CHEBI:58349"/>
        <dbReference type="ChEBI" id="CHEBI:133741"/>
    </reaction>
    <physiologicalReaction direction="right-to-left" evidence="25">
        <dbReference type="Rhea" id="RHEA:50786"/>
    </physiologicalReaction>
</comment>
<comment type="catalytic activity">
    <reaction evidence="21">
        <text>decanal + NADP(+) = (2E)-decenal + NADPH + H(+)</text>
        <dbReference type="Rhea" id="RHEA:50612"/>
        <dbReference type="ChEBI" id="CHEBI:15378"/>
        <dbReference type="ChEBI" id="CHEBI:31457"/>
        <dbReference type="ChEBI" id="CHEBI:57783"/>
        <dbReference type="ChEBI" id="CHEBI:58349"/>
        <dbReference type="ChEBI" id="CHEBI:133455"/>
    </reaction>
    <physiologicalReaction direction="right-to-left" evidence="21">
        <dbReference type="Rhea" id="RHEA:50614"/>
    </physiologicalReaction>
</comment>
<dbReference type="EMBL" id="JADBJN010000001">
    <property type="protein sequence ID" value="KAG5684370.1"/>
    <property type="molecule type" value="Genomic_DNA"/>
</dbReference>
<comment type="catalytic activity">
    <reaction evidence="22">
        <text>pentan-2-one + NADP(+) = (E)-pent-3-en-2-one + NADPH + H(+)</text>
        <dbReference type="Rhea" id="RHEA:50788"/>
        <dbReference type="ChEBI" id="CHEBI:15378"/>
        <dbReference type="ChEBI" id="CHEBI:16472"/>
        <dbReference type="ChEBI" id="CHEBI:57783"/>
        <dbReference type="ChEBI" id="CHEBI:58349"/>
        <dbReference type="ChEBI" id="CHEBI:145276"/>
    </reaction>
    <physiologicalReaction direction="right-to-left" evidence="22">
        <dbReference type="Rhea" id="RHEA:50790"/>
    </physiologicalReaction>
</comment>
<evidence type="ECO:0000256" key="1">
    <source>
        <dbReference type="ARBA" id="ARBA00004496"/>
    </source>
</evidence>
<evidence type="ECO:0000256" key="8">
    <source>
        <dbReference type="ARBA" id="ARBA00022501"/>
    </source>
</evidence>
<evidence type="ECO:0000256" key="22">
    <source>
        <dbReference type="ARBA" id="ARBA00047742"/>
    </source>
</evidence>
<dbReference type="GO" id="GO:0032440">
    <property type="term" value="F:2-alkenal reductase [NAD(P)H] activity"/>
    <property type="evidence" value="ECO:0007669"/>
    <property type="project" value="UniProtKB-EC"/>
</dbReference>
<evidence type="ECO:0000259" key="35">
    <source>
        <dbReference type="SMART" id="SM00829"/>
    </source>
</evidence>
<evidence type="ECO:0000256" key="20">
    <source>
        <dbReference type="ARBA" id="ARBA00047461"/>
    </source>
</evidence>
<dbReference type="EC" id="1.3.1.48" evidence="4"/>
<evidence type="ECO:0000256" key="14">
    <source>
        <dbReference type="ARBA" id="ARBA00023098"/>
    </source>
</evidence>
<comment type="catalytic activity">
    <reaction evidence="33">
        <text>an n-alkanal + NADP(+) = an alk-2-enal + NADPH + H(+)</text>
        <dbReference type="Rhea" id="RHEA:13737"/>
        <dbReference type="ChEBI" id="CHEBI:12834"/>
        <dbReference type="ChEBI" id="CHEBI:13757"/>
        <dbReference type="ChEBI" id="CHEBI:15378"/>
        <dbReference type="ChEBI" id="CHEBI:57783"/>
        <dbReference type="ChEBI" id="CHEBI:58349"/>
        <dbReference type="EC" id="1.3.1.74"/>
    </reaction>
    <physiologicalReaction direction="right-to-left" evidence="33">
        <dbReference type="Rhea" id="RHEA:13739"/>
    </physiologicalReaction>
</comment>
<dbReference type="InterPro" id="IPR011032">
    <property type="entry name" value="GroES-like_sf"/>
</dbReference>
<dbReference type="SMART" id="SM00829">
    <property type="entry name" value="PKS_ER"/>
    <property type="match status" value="1"/>
</dbReference>
<dbReference type="InterPro" id="IPR014190">
    <property type="entry name" value="PTGR1"/>
</dbReference>
<dbReference type="OrthoDB" id="809632at2759"/>
<dbReference type="AlphaFoldDB" id="A0A9J6CPW9"/>
<comment type="catalytic activity">
    <reaction evidence="24">
        <text>13,14-dihydro-15-oxo-prostaglandin F1alpha + NADP(+) = 15-oxoprostaglandin F1alpha + NADPH + H(+)</text>
        <dbReference type="Rhea" id="RHEA:50592"/>
        <dbReference type="ChEBI" id="CHEBI:15378"/>
        <dbReference type="ChEBI" id="CHEBI:57783"/>
        <dbReference type="ChEBI" id="CHEBI:58349"/>
        <dbReference type="ChEBI" id="CHEBI:79072"/>
        <dbReference type="ChEBI" id="CHEBI:133411"/>
    </reaction>
    <physiologicalReaction direction="right-to-left" evidence="24">
        <dbReference type="Rhea" id="RHEA:50594"/>
    </physiologicalReaction>
</comment>
<evidence type="ECO:0000256" key="31">
    <source>
        <dbReference type="ARBA" id="ARBA00049068"/>
    </source>
</evidence>
<keyword evidence="15" id="KW-0379">Hydroxylation</keyword>
<evidence type="ECO:0000256" key="15">
    <source>
        <dbReference type="ARBA" id="ARBA00023278"/>
    </source>
</evidence>
<reference evidence="36" key="1">
    <citation type="submission" date="2021-03" db="EMBL/GenBank/DDBJ databases">
        <title>Chromosome level genome of the anhydrobiotic midge Polypedilum vanderplanki.</title>
        <authorList>
            <person name="Yoshida Y."/>
            <person name="Kikawada T."/>
            <person name="Gusev O."/>
        </authorList>
    </citation>
    <scope>NUCLEOTIDE SEQUENCE</scope>
    <source>
        <strain evidence="36">NIAS01</strain>
        <tissue evidence="36">Whole body or cell culture</tissue>
    </source>
</reference>
<proteinExistence type="inferred from homology"/>
<comment type="catalytic activity">
    <reaction evidence="26">
        <text>nonan-2-one + NADP(+) = (3E)-nonen-2-one + NADPH + H(+)</text>
        <dbReference type="Rhea" id="RHEA:50616"/>
        <dbReference type="ChEBI" id="CHEBI:15378"/>
        <dbReference type="ChEBI" id="CHEBI:57783"/>
        <dbReference type="ChEBI" id="CHEBI:58349"/>
        <dbReference type="ChEBI" id="CHEBI:77927"/>
        <dbReference type="ChEBI" id="CHEBI:133457"/>
    </reaction>
    <physiologicalReaction direction="right-to-left" evidence="26">
        <dbReference type="Rhea" id="RHEA:50618"/>
    </physiologicalReaction>
</comment>
<dbReference type="InterPro" id="IPR045010">
    <property type="entry name" value="MDR_fam"/>
</dbReference>
<evidence type="ECO:0000256" key="28">
    <source>
        <dbReference type="ARBA" id="ARBA00048387"/>
    </source>
</evidence>
<comment type="catalytic activity">
    <reaction evidence="30">
        <text>6-trans-leukotriene B4 + NADP(+) = 12-oxo-(5S)-hydroxy-(6E,8E,10E,14Z)-eicosatetraenoate + NADPH + H(+)</text>
        <dbReference type="Rhea" id="RHEA:51204"/>
        <dbReference type="ChEBI" id="CHEBI:15378"/>
        <dbReference type="ChEBI" id="CHEBI:57783"/>
        <dbReference type="ChEBI" id="CHEBI:58349"/>
        <dbReference type="ChEBI" id="CHEBI:90723"/>
        <dbReference type="ChEBI" id="CHEBI:133974"/>
    </reaction>
    <physiologicalReaction direction="left-to-right" evidence="30">
        <dbReference type="Rhea" id="RHEA:51205"/>
    </physiologicalReaction>
</comment>
<evidence type="ECO:0000256" key="21">
    <source>
        <dbReference type="ARBA" id="ARBA00047617"/>
    </source>
</evidence>
<dbReference type="SUPFAM" id="SSF51735">
    <property type="entry name" value="NAD(P)-binding Rossmann-fold domains"/>
    <property type="match status" value="1"/>
</dbReference>
<keyword evidence="13" id="KW-0560">Oxidoreductase</keyword>
<dbReference type="InterPro" id="IPR020843">
    <property type="entry name" value="ER"/>
</dbReference>
<evidence type="ECO:0000256" key="16">
    <source>
        <dbReference type="ARBA" id="ARBA00031851"/>
    </source>
</evidence>
<comment type="catalytic activity">
    <reaction evidence="28">
        <text>4-hydroxynonanal + NADP(+) = (E)-4-hydroxynon-2-enal + NADPH + H(+)</text>
        <dbReference type="Rhea" id="RHEA:64736"/>
        <dbReference type="ChEBI" id="CHEBI:15378"/>
        <dbReference type="ChEBI" id="CHEBI:57783"/>
        <dbReference type="ChEBI" id="CHEBI:58349"/>
        <dbReference type="ChEBI" id="CHEBI:58968"/>
        <dbReference type="ChEBI" id="CHEBI:156112"/>
    </reaction>
    <physiologicalReaction direction="right-to-left" evidence="28">
        <dbReference type="Rhea" id="RHEA:64738"/>
    </physiologicalReaction>
</comment>
<keyword evidence="14" id="KW-0443">Lipid metabolism</keyword>
<dbReference type="GO" id="GO:0006693">
    <property type="term" value="P:prostaglandin metabolic process"/>
    <property type="evidence" value="ECO:0007669"/>
    <property type="project" value="UniProtKB-KW"/>
</dbReference>
<evidence type="ECO:0000256" key="9">
    <source>
        <dbReference type="ARBA" id="ARBA00022553"/>
    </source>
</evidence>
<dbReference type="PANTHER" id="PTHR43205">
    <property type="entry name" value="PROSTAGLANDIN REDUCTASE"/>
    <property type="match status" value="1"/>
</dbReference>
<dbReference type="Gene3D" id="3.40.50.720">
    <property type="entry name" value="NAD(P)-binding Rossmann-like Domain"/>
    <property type="match status" value="1"/>
</dbReference>
<feature type="domain" description="Enoyl reductase (ER)" evidence="35">
    <location>
        <begin position="21"/>
        <end position="332"/>
    </location>
</feature>
<evidence type="ECO:0000256" key="17">
    <source>
        <dbReference type="ARBA" id="ARBA00032255"/>
    </source>
</evidence>
<dbReference type="Pfam" id="PF00107">
    <property type="entry name" value="ADH_zinc_N"/>
    <property type="match status" value="1"/>
</dbReference>
<dbReference type="InterPro" id="IPR041694">
    <property type="entry name" value="ADH_N_2"/>
</dbReference>
<evidence type="ECO:0000313" key="37">
    <source>
        <dbReference type="Proteomes" id="UP001107558"/>
    </source>
</evidence>
<evidence type="ECO:0000256" key="26">
    <source>
        <dbReference type="ARBA" id="ARBA00048066"/>
    </source>
</evidence>
<evidence type="ECO:0000256" key="32">
    <source>
        <dbReference type="ARBA" id="ARBA00049070"/>
    </source>
</evidence>
<comment type="catalytic activity">
    <reaction evidence="23">
        <text>leukotriene B4 + NADP(+) = 12-oxo-leukotriene B4 + NADPH + H(+)</text>
        <dbReference type="Rhea" id="RHEA:50608"/>
        <dbReference type="ChEBI" id="CHEBI:15378"/>
        <dbReference type="ChEBI" id="CHEBI:57461"/>
        <dbReference type="ChEBI" id="CHEBI:57783"/>
        <dbReference type="ChEBI" id="CHEBI:58349"/>
        <dbReference type="ChEBI" id="CHEBI:133309"/>
    </reaction>
    <physiologicalReaction direction="left-to-right" evidence="23">
        <dbReference type="Rhea" id="RHEA:50609"/>
    </physiologicalReaction>
</comment>
<evidence type="ECO:0000256" key="5">
    <source>
        <dbReference type="ARBA" id="ARBA00012410"/>
    </source>
</evidence>
<evidence type="ECO:0000256" key="2">
    <source>
        <dbReference type="ARBA" id="ARBA00010460"/>
    </source>
</evidence>
<dbReference type="FunFam" id="3.40.50.720:FF:000121">
    <property type="entry name" value="Prostaglandin reductase 2"/>
    <property type="match status" value="1"/>
</dbReference>
<organism evidence="36 37">
    <name type="scientific">Polypedilum vanderplanki</name>
    <name type="common">Sleeping chironomid midge</name>
    <dbReference type="NCBI Taxonomy" id="319348"/>
    <lineage>
        <taxon>Eukaryota</taxon>
        <taxon>Metazoa</taxon>
        <taxon>Ecdysozoa</taxon>
        <taxon>Arthropoda</taxon>
        <taxon>Hexapoda</taxon>
        <taxon>Insecta</taxon>
        <taxon>Pterygota</taxon>
        <taxon>Neoptera</taxon>
        <taxon>Endopterygota</taxon>
        <taxon>Diptera</taxon>
        <taxon>Nematocera</taxon>
        <taxon>Chironomoidea</taxon>
        <taxon>Chironomidae</taxon>
        <taxon>Chironominae</taxon>
        <taxon>Polypedilum</taxon>
        <taxon>Polypedilum</taxon>
    </lineage>
</organism>
<dbReference type="Pfam" id="PF16884">
    <property type="entry name" value="ADH_N_2"/>
    <property type="match status" value="1"/>
</dbReference>
<comment type="catalytic activity">
    <reaction evidence="27">
        <text>13,14-dihydro-15-oxo-PGF2alpha + NADP(+) = 15-oxoprostaglandin F2alpha + NADPH + H(+)</text>
        <dbReference type="Rhea" id="RHEA:50588"/>
        <dbReference type="ChEBI" id="CHEBI:15378"/>
        <dbReference type="ChEBI" id="CHEBI:57783"/>
        <dbReference type="ChEBI" id="CHEBI:58349"/>
        <dbReference type="ChEBI" id="CHEBI:133374"/>
        <dbReference type="ChEBI" id="CHEBI:133409"/>
    </reaction>
    <physiologicalReaction direction="right-to-left" evidence="27">
        <dbReference type="Rhea" id="RHEA:50590"/>
    </physiologicalReaction>
</comment>
<evidence type="ECO:0000256" key="23">
    <source>
        <dbReference type="ARBA" id="ARBA00047871"/>
    </source>
</evidence>
<evidence type="ECO:0000256" key="30">
    <source>
        <dbReference type="ARBA" id="ARBA00048953"/>
    </source>
</evidence>
<dbReference type="GO" id="GO:0047522">
    <property type="term" value="F:15-oxoprostaglandin 13-reductase [NAD(P)+] activity"/>
    <property type="evidence" value="ECO:0007669"/>
    <property type="project" value="UniProtKB-EC"/>
</dbReference>
<evidence type="ECO:0000256" key="3">
    <source>
        <dbReference type="ARBA" id="ARBA00011852"/>
    </source>
</evidence>
<evidence type="ECO:0000256" key="12">
    <source>
        <dbReference type="ARBA" id="ARBA00022990"/>
    </source>
</evidence>
<protein>
    <recommendedName>
        <fullName evidence="6">Prostaglandin reductase 1</fullName>
        <ecNumber evidence="4">1.3.1.48</ecNumber>
        <ecNumber evidence="5">1.3.1.74</ecNumber>
    </recommendedName>
    <alternativeName>
        <fullName evidence="19">15-oxoprostaglandin 13-reductase</fullName>
    </alternativeName>
    <alternativeName>
        <fullName evidence="17">Dithiolethione-inducible gene 1 protein</fullName>
    </alternativeName>
    <alternativeName>
        <fullName evidence="16">Leukotriene B4 12-hydroxydehydrogenase</fullName>
    </alternativeName>
    <alternativeName>
        <fullName evidence="18">NAD(P)H-dependent alkenal/one oxidoreductase</fullName>
    </alternativeName>
</protein>
<evidence type="ECO:0000256" key="27">
    <source>
        <dbReference type="ARBA" id="ARBA00048290"/>
    </source>
</evidence>
<dbReference type="InterPro" id="IPR036291">
    <property type="entry name" value="NAD(P)-bd_dom_sf"/>
</dbReference>